<dbReference type="Proteomes" id="UP001286313">
    <property type="component" value="Unassembled WGS sequence"/>
</dbReference>
<sequence>MGKEEGRAGGKGEVSKEGREGRVSRVRSEQGVSINASSGGGGGGGSDDNSSSINNKILSSVVDLSSGWLAGWRLLPSHPLVLDLAFNTPHSGLKDFSRGDMW</sequence>
<dbReference type="AlphaFoldDB" id="A0AAE1GLD5"/>
<reference evidence="2" key="1">
    <citation type="submission" date="2023-10" db="EMBL/GenBank/DDBJ databases">
        <title>Genome assemblies of two species of porcelain crab, Petrolisthes cinctipes and Petrolisthes manimaculis (Anomura: Porcellanidae).</title>
        <authorList>
            <person name="Angst P."/>
        </authorList>
    </citation>
    <scope>NUCLEOTIDE SEQUENCE</scope>
    <source>
        <strain evidence="2">PB745_01</strain>
        <tissue evidence="2">Gill</tissue>
    </source>
</reference>
<feature type="compositionally biased region" description="Basic and acidic residues" evidence="1">
    <location>
        <begin position="1"/>
        <end position="28"/>
    </location>
</feature>
<gene>
    <name evidence="2" type="ORF">Pcinc_001388</name>
</gene>
<name>A0AAE1GLD5_PETCI</name>
<keyword evidence="3" id="KW-1185">Reference proteome</keyword>
<comment type="caution">
    <text evidence="2">The sequence shown here is derived from an EMBL/GenBank/DDBJ whole genome shotgun (WGS) entry which is preliminary data.</text>
</comment>
<organism evidence="2 3">
    <name type="scientific">Petrolisthes cinctipes</name>
    <name type="common">Flat porcelain crab</name>
    <dbReference type="NCBI Taxonomy" id="88211"/>
    <lineage>
        <taxon>Eukaryota</taxon>
        <taxon>Metazoa</taxon>
        <taxon>Ecdysozoa</taxon>
        <taxon>Arthropoda</taxon>
        <taxon>Crustacea</taxon>
        <taxon>Multicrustacea</taxon>
        <taxon>Malacostraca</taxon>
        <taxon>Eumalacostraca</taxon>
        <taxon>Eucarida</taxon>
        <taxon>Decapoda</taxon>
        <taxon>Pleocyemata</taxon>
        <taxon>Anomura</taxon>
        <taxon>Galatheoidea</taxon>
        <taxon>Porcellanidae</taxon>
        <taxon>Petrolisthes</taxon>
    </lineage>
</organism>
<dbReference type="EMBL" id="JAWQEG010000083">
    <property type="protein sequence ID" value="KAK3894870.1"/>
    <property type="molecule type" value="Genomic_DNA"/>
</dbReference>
<evidence type="ECO:0000256" key="1">
    <source>
        <dbReference type="SAM" id="MobiDB-lite"/>
    </source>
</evidence>
<protein>
    <submittedName>
        <fullName evidence="2">Uncharacterized protein</fullName>
    </submittedName>
</protein>
<evidence type="ECO:0000313" key="3">
    <source>
        <dbReference type="Proteomes" id="UP001286313"/>
    </source>
</evidence>
<feature type="region of interest" description="Disordered" evidence="1">
    <location>
        <begin position="1"/>
        <end position="52"/>
    </location>
</feature>
<evidence type="ECO:0000313" key="2">
    <source>
        <dbReference type="EMBL" id="KAK3894870.1"/>
    </source>
</evidence>
<accession>A0AAE1GLD5</accession>
<proteinExistence type="predicted"/>